<protein>
    <submittedName>
        <fullName evidence="2">Uncharacterized protein</fullName>
    </submittedName>
</protein>
<keyword evidence="1" id="KW-0175">Coiled coil</keyword>
<name>A0A4P5ZHC9_PLAAG</name>
<gene>
    <name evidence="2" type="ORF">PA905_39660</name>
</gene>
<dbReference type="AlphaFoldDB" id="A0A4P5ZHC9"/>
<dbReference type="EMBL" id="BJCD01000061">
    <property type="protein sequence ID" value="GDZ95536.1"/>
    <property type="molecule type" value="Genomic_DNA"/>
</dbReference>
<comment type="caution">
    <text evidence="2">The sequence shown here is derived from an EMBL/GenBank/DDBJ whole genome shotgun (WGS) entry which is preliminary data.</text>
</comment>
<organism evidence="2 3">
    <name type="scientific">Planktothrix agardhii CCAP 1459/11A</name>
    <dbReference type="NCBI Taxonomy" id="282420"/>
    <lineage>
        <taxon>Bacteria</taxon>
        <taxon>Bacillati</taxon>
        <taxon>Cyanobacteriota</taxon>
        <taxon>Cyanophyceae</taxon>
        <taxon>Oscillatoriophycideae</taxon>
        <taxon>Oscillatoriales</taxon>
        <taxon>Microcoleaceae</taxon>
        <taxon>Planktothrix</taxon>
    </lineage>
</organism>
<proteinExistence type="predicted"/>
<evidence type="ECO:0000256" key="1">
    <source>
        <dbReference type="SAM" id="Coils"/>
    </source>
</evidence>
<reference evidence="3" key="1">
    <citation type="submission" date="2019-02" db="EMBL/GenBank/DDBJ databases">
        <title>Draft genome sequence of Planktothrix agardhii NIES-905.</title>
        <authorList>
            <person name="Yamaguchi H."/>
            <person name="Suzuki S."/>
            <person name="Kawachi M."/>
        </authorList>
    </citation>
    <scope>NUCLEOTIDE SEQUENCE [LARGE SCALE GENOMIC DNA]</scope>
    <source>
        <strain evidence="3">CCAP 1459/11A</strain>
    </source>
</reference>
<sequence length="69" mass="7916">MNSQPRIPDPETAKRLLVNLRRSRLAIEAATLELEDITMQLENDSRQRRLVRLRQAIKDAEAASFSVNV</sequence>
<dbReference type="Proteomes" id="UP000299794">
    <property type="component" value="Unassembled WGS sequence"/>
</dbReference>
<feature type="coiled-coil region" evidence="1">
    <location>
        <begin position="27"/>
        <end position="63"/>
    </location>
</feature>
<evidence type="ECO:0000313" key="3">
    <source>
        <dbReference type="Proteomes" id="UP000299794"/>
    </source>
</evidence>
<evidence type="ECO:0000313" key="2">
    <source>
        <dbReference type="EMBL" id="GDZ95536.1"/>
    </source>
</evidence>
<dbReference type="RefSeq" id="WP_042158604.1">
    <property type="nucleotide sequence ID" value="NZ_BJCD01000061.1"/>
</dbReference>
<accession>A0A4P5ZHC9</accession>